<dbReference type="STRING" id="1150600.ADIARSV_2677"/>
<gene>
    <name evidence="1" type="ORF">ADIARSV_2677</name>
</gene>
<evidence type="ECO:0000313" key="2">
    <source>
        <dbReference type="Proteomes" id="UP000014174"/>
    </source>
</evidence>
<organism evidence="1 2">
    <name type="scientific">Arcticibacter svalbardensis MN12-7</name>
    <dbReference type="NCBI Taxonomy" id="1150600"/>
    <lineage>
        <taxon>Bacteria</taxon>
        <taxon>Pseudomonadati</taxon>
        <taxon>Bacteroidota</taxon>
        <taxon>Sphingobacteriia</taxon>
        <taxon>Sphingobacteriales</taxon>
        <taxon>Sphingobacteriaceae</taxon>
        <taxon>Arcticibacter</taxon>
    </lineage>
</organism>
<dbReference type="Proteomes" id="UP000014174">
    <property type="component" value="Unassembled WGS sequence"/>
</dbReference>
<evidence type="ECO:0000313" key="1">
    <source>
        <dbReference type="EMBL" id="EOR94182.1"/>
    </source>
</evidence>
<name>R9GQU3_9SPHI</name>
<keyword evidence="2" id="KW-1185">Reference proteome</keyword>
<comment type="caution">
    <text evidence="1">The sequence shown here is derived from an EMBL/GenBank/DDBJ whole genome shotgun (WGS) entry which is preliminary data.</text>
</comment>
<reference evidence="1 2" key="1">
    <citation type="journal article" date="2013" name="Genome Announc.">
        <title>Draft Genome Sequence of Arcticibacter svalbardensis Strain MN12-7T, a Member of the Family Sphingobacteriaceae Isolated from an Arctic Soil Sample.</title>
        <authorList>
            <person name="Shivaji S."/>
            <person name="Ara S."/>
            <person name="Prasad S."/>
            <person name="Manasa B.P."/>
            <person name="Begum Z."/>
            <person name="Singh A."/>
            <person name="Kumar Pinnaka A."/>
        </authorList>
    </citation>
    <scope>NUCLEOTIDE SEQUENCE [LARGE SCALE GENOMIC DNA]</scope>
    <source>
        <strain evidence="1 2">MN12-7</strain>
    </source>
</reference>
<dbReference type="EMBL" id="AQPN01000096">
    <property type="protein sequence ID" value="EOR94182.1"/>
    <property type="molecule type" value="Genomic_DNA"/>
</dbReference>
<dbReference type="AlphaFoldDB" id="R9GQU3"/>
<protein>
    <submittedName>
        <fullName evidence="1">Uncharacterized protein</fullName>
    </submittedName>
</protein>
<sequence length="57" mass="6145">MWLFRKEECSDPLDIKCSTIVSPPGILILTSLVPMINCAEGMLIESDVLPVGIGTVV</sequence>
<accession>R9GQU3</accession>
<proteinExistence type="predicted"/>